<dbReference type="Gene3D" id="1.10.10.10">
    <property type="entry name" value="Winged helix-like DNA-binding domain superfamily/Winged helix DNA-binding domain"/>
    <property type="match status" value="1"/>
</dbReference>
<dbReference type="EMBL" id="JACOOJ010000029">
    <property type="protein sequence ID" value="MBC5634024.1"/>
    <property type="molecule type" value="Genomic_DNA"/>
</dbReference>
<dbReference type="InterPro" id="IPR001789">
    <property type="entry name" value="Sig_transdc_resp-reg_receiver"/>
</dbReference>
<dbReference type="InterPro" id="IPR039420">
    <property type="entry name" value="WalR-like"/>
</dbReference>
<evidence type="ECO:0000256" key="4">
    <source>
        <dbReference type="ARBA" id="ARBA00023125"/>
    </source>
</evidence>
<evidence type="ECO:0000259" key="8">
    <source>
        <dbReference type="PROSITE" id="PS50110"/>
    </source>
</evidence>
<keyword evidence="4 7" id="KW-0238">DNA-binding</keyword>
<dbReference type="PROSITE" id="PS51755">
    <property type="entry name" value="OMPR_PHOB"/>
    <property type="match status" value="1"/>
</dbReference>
<sequence>MFLLSCSLKQKRKMTNSKLIYIEDDQILGNLITQALVDNGFEVDFRTTLNGLQESLASMLPDLLILDIEVNNQSCLDILPAIRSQYPQLPVIIASSHTDGTEIIRSYDAGANHYIKKPYDITELVFQIQNLLQQSEKQLAAMWRIGTYQVDTAKHLLIYPDKRIEKLFPKEFQVLQKLYSNKGQVVTRKQLLEEIWGNDSSEESLNNIISQLRKKFMQDKCISIQTYPCIGYQLGF</sequence>
<proteinExistence type="predicted"/>
<dbReference type="PANTHER" id="PTHR48111">
    <property type="entry name" value="REGULATOR OF RPOS"/>
    <property type="match status" value="1"/>
</dbReference>
<dbReference type="SMART" id="SM00448">
    <property type="entry name" value="REC"/>
    <property type="match status" value="1"/>
</dbReference>
<dbReference type="CDD" id="cd00383">
    <property type="entry name" value="trans_reg_C"/>
    <property type="match status" value="1"/>
</dbReference>
<keyword evidence="1 6" id="KW-0597">Phosphoprotein</keyword>
<dbReference type="PANTHER" id="PTHR48111:SF1">
    <property type="entry name" value="TWO-COMPONENT RESPONSE REGULATOR ORR33"/>
    <property type="match status" value="1"/>
</dbReference>
<comment type="caution">
    <text evidence="10">The sequence shown here is derived from an EMBL/GenBank/DDBJ whole genome shotgun (WGS) entry which is preliminary data.</text>
</comment>
<dbReference type="InterPro" id="IPR011006">
    <property type="entry name" value="CheY-like_superfamily"/>
</dbReference>
<evidence type="ECO:0000256" key="5">
    <source>
        <dbReference type="ARBA" id="ARBA00023163"/>
    </source>
</evidence>
<dbReference type="SUPFAM" id="SSF46894">
    <property type="entry name" value="C-terminal effector domain of the bipartite response regulators"/>
    <property type="match status" value="1"/>
</dbReference>
<dbReference type="Proteomes" id="UP000651475">
    <property type="component" value="Unassembled WGS sequence"/>
</dbReference>
<dbReference type="InterPro" id="IPR036388">
    <property type="entry name" value="WH-like_DNA-bd_sf"/>
</dbReference>
<keyword evidence="3" id="KW-0805">Transcription regulation</keyword>
<dbReference type="SMART" id="SM00862">
    <property type="entry name" value="Trans_reg_C"/>
    <property type="match status" value="1"/>
</dbReference>
<dbReference type="Pfam" id="PF00072">
    <property type="entry name" value="Response_reg"/>
    <property type="match status" value="1"/>
</dbReference>
<evidence type="ECO:0000256" key="6">
    <source>
        <dbReference type="PROSITE-ProRule" id="PRU00169"/>
    </source>
</evidence>
<dbReference type="InterPro" id="IPR016032">
    <property type="entry name" value="Sig_transdc_resp-reg_C-effctor"/>
</dbReference>
<evidence type="ECO:0000256" key="3">
    <source>
        <dbReference type="ARBA" id="ARBA00023015"/>
    </source>
</evidence>
<organism evidence="10 11">
    <name type="scientific">Parabacteroides hominis</name>
    <dbReference type="NCBI Taxonomy" id="2763057"/>
    <lineage>
        <taxon>Bacteria</taxon>
        <taxon>Pseudomonadati</taxon>
        <taxon>Bacteroidota</taxon>
        <taxon>Bacteroidia</taxon>
        <taxon>Bacteroidales</taxon>
        <taxon>Tannerellaceae</taxon>
        <taxon>Parabacteroides</taxon>
    </lineage>
</organism>
<feature type="domain" description="OmpR/PhoB-type" evidence="9">
    <location>
        <begin position="140"/>
        <end position="236"/>
    </location>
</feature>
<feature type="domain" description="Response regulatory" evidence="8">
    <location>
        <begin position="18"/>
        <end position="132"/>
    </location>
</feature>
<name>A0ABR7DRF3_9BACT</name>
<keyword evidence="11" id="KW-1185">Reference proteome</keyword>
<evidence type="ECO:0000259" key="9">
    <source>
        <dbReference type="PROSITE" id="PS51755"/>
    </source>
</evidence>
<dbReference type="Gene3D" id="3.40.50.2300">
    <property type="match status" value="1"/>
</dbReference>
<dbReference type="Pfam" id="PF00486">
    <property type="entry name" value="Trans_reg_C"/>
    <property type="match status" value="1"/>
</dbReference>
<gene>
    <name evidence="10" type="ORF">H8S65_14820</name>
</gene>
<evidence type="ECO:0000256" key="2">
    <source>
        <dbReference type="ARBA" id="ARBA00023012"/>
    </source>
</evidence>
<dbReference type="InterPro" id="IPR001867">
    <property type="entry name" value="OmpR/PhoB-type_DNA-bd"/>
</dbReference>
<accession>A0ABR7DRF3</accession>
<evidence type="ECO:0000313" key="10">
    <source>
        <dbReference type="EMBL" id="MBC5634024.1"/>
    </source>
</evidence>
<evidence type="ECO:0000256" key="7">
    <source>
        <dbReference type="PROSITE-ProRule" id="PRU01091"/>
    </source>
</evidence>
<keyword evidence="2" id="KW-0902">Two-component regulatory system</keyword>
<dbReference type="PROSITE" id="PS50110">
    <property type="entry name" value="RESPONSE_REGULATORY"/>
    <property type="match status" value="1"/>
</dbReference>
<dbReference type="SUPFAM" id="SSF52172">
    <property type="entry name" value="CheY-like"/>
    <property type="match status" value="1"/>
</dbReference>
<keyword evidence="5" id="KW-0804">Transcription</keyword>
<evidence type="ECO:0000256" key="1">
    <source>
        <dbReference type="ARBA" id="ARBA00022553"/>
    </source>
</evidence>
<feature type="DNA-binding region" description="OmpR/PhoB-type" evidence="7">
    <location>
        <begin position="140"/>
        <end position="236"/>
    </location>
</feature>
<feature type="modified residue" description="4-aspartylphosphate" evidence="6">
    <location>
        <position position="67"/>
    </location>
</feature>
<protein>
    <submittedName>
        <fullName evidence="10">Response regulator transcription factor</fullName>
    </submittedName>
</protein>
<evidence type="ECO:0000313" key="11">
    <source>
        <dbReference type="Proteomes" id="UP000651475"/>
    </source>
</evidence>
<reference evidence="10 11" key="1">
    <citation type="submission" date="2020-08" db="EMBL/GenBank/DDBJ databases">
        <title>Genome public.</title>
        <authorList>
            <person name="Liu C."/>
            <person name="Sun Q."/>
        </authorList>
    </citation>
    <scope>NUCLEOTIDE SEQUENCE [LARGE SCALE GENOMIC DNA]</scope>
    <source>
        <strain evidence="10 11">NSJ-79</strain>
    </source>
</reference>